<protein>
    <submittedName>
        <fullName evidence="1">Uncharacterized protein</fullName>
    </submittedName>
</protein>
<sequence length="215" mass="25425">MDSGIGYRFHPTDEELVDHYLRLKMLGYDHEVQAIPVVNVLDFEPWELPHIEHPEVVISKIPNDQVWYFFCPRNYKYSYSHRANRTTNAGYWKVTGKDRKINDNGIKKNLVFYQGRPKGAKTNWIVHEYNPTFNFPTQRDFVLCKLKKRPDDSDDMRSLEERESNTMVAPASPTGRNITEEDSQLRAYMESFNGINERDYSLNSALQWPTYYSYH</sequence>
<name>A0ACB7IF44_MANES</name>
<gene>
    <name evidence="1" type="ORF">MANES_01G238251v8</name>
</gene>
<dbReference type="Proteomes" id="UP000091857">
    <property type="component" value="Chromosome 1"/>
</dbReference>
<dbReference type="EMBL" id="CM004387">
    <property type="protein sequence ID" value="KAG8663677.1"/>
    <property type="molecule type" value="Genomic_DNA"/>
</dbReference>
<proteinExistence type="predicted"/>
<comment type="caution">
    <text evidence="1">The sequence shown here is derived from an EMBL/GenBank/DDBJ whole genome shotgun (WGS) entry which is preliminary data.</text>
</comment>
<keyword evidence="2" id="KW-1185">Reference proteome</keyword>
<evidence type="ECO:0000313" key="1">
    <source>
        <dbReference type="EMBL" id="KAG8663677.1"/>
    </source>
</evidence>
<organism evidence="1 2">
    <name type="scientific">Manihot esculenta</name>
    <name type="common">Cassava</name>
    <name type="synonym">Jatropha manihot</name>
    <dbReference type="NCBI Taxonomy" id="3983"/>
    <lineage>
        <taxon>Eukaryota</taxon>
        <taxon>Viridiplantae</taxon>
        <taxon>Streptophyta</taxon>
        <taxon>Embryophyta</taxon>
        <taxon>Tracheophyta</taxon>
        <taxon>Spermatophyta</taxon>
        <taxon>Magnoliopsida</taxon>
        <taxon>eudicotyledons</taxon>
        <taxon>Gunneridae</taxon>
        <taxon>Pentapetalae</taxon>
        <taxon>rosids</taxon>
        <taxon>fabids</taxon>
        <taxon>Malpighiales</taxon>
        <taxon>Euphorbiaceae</taxon>
        <taxon>Crotonoideae</taxon>
        <taxon>Manihoteae</taxon>
        <taxon>Manihot</taxon>
    </lineage>
</organism>
<reference evidence="2" key="1">
    <citation type="journal article" date="2016" name="Nat. Biotechnol.">
        <title>Sequencing wild and cultivated cassava and related species reveals extensive interspecific hybridization and genetic diversity.</title>
        <authorList>
            <person name="Bredeson J.V."/>
            <person name="Lyons J.B."/>
            <person name="Prochnik S.E."/>
            <person name="Wu G.A."/>
            <person name="Ha C.M."/>
            <person name="Edsinger-Gonzales E."/>
            <person name="Grimwood J."/>
            <person name="Schmutz J."/>
            <person name="Rabbi I.Y."/>
            <person name="Egesi C."/>
            <person name="Nauluvula P."/>
            <person name="Lebot V."/>
            <person name="Ndunguru J."/>
            <person name="Mkamilo G."/>
            <person name="Bart R.S."/>
            <person name="Setter T.L."/>
            <person name="Gleadow R.M."/>
            <person name="Kulakow P."/>
            <person name="Ferguson M.E."/>
            <person name="Rounsley S."/>
            <person name="Rokhsar D.S."/>
        </authorList>
    </citation>
    <scope>NUCLEOTIDE SEQUENCE [LARGE SCALE GENOMIC DNA]</scope>
    <source>
        <strain evidence="2">cv. AM560-2</strain>
    </source>
</reference>
<accession>A0ACB7IF44</accession>
<evidence type="ECO:0000313" key="2">
    <source>
        <dbReference type="Proteomes" id="UP000091857"/>
    </source>
</evidence>